<comment type="caution">
    <text evidence="1">The sequence shown here is derived from an EMBL/GenBank/DDBJ whole genome shotgun (WGS) entry which is preliminary data.</text>
</comment>
<proteinExistence type="predicted"/>
<accession>A0A1M2VH43</accession>
<gene>
    <name evidence="1" type="ORF">TRAPUB_2246</name>
</gene>
<evidence type="ECO:0000313" key="2">
    <source>
        <dbReference type="Proteomes" id="UP000184267"/>
    </source>
</evidence>
<evidence type="ECO:0000313" key="1">
    <source>
        <dbReference type="EMBL" id="OJT06899.1"/>
    </source>
</evidence>
<protein>
    <submittedName>
        <fullName evidence="1">Uncharacterized protein</fullName>
    </submittedName>
</protein>
<dbReference type="EMBL" id="MNAD01001243">
    <property type="protein sequence ID" value="OJT06899.1"/>
    <property type="molecule type" value="Genomic_DNA"/>
</dbReference>
<dbReference type="AlphaFoldDB" id="A0A1M2VH43"/>
<name>A0A1M2VH43_TRAPU</name>
<keyword evidence="2" id="KW-1185">Reference proteome</keyword>
<organism evidence="1 2">
    <name type="scientific">Trametes pubescens</name>
    <name type="common">White-rot fungus</name>
    <dbReference type="NCBI Taxonomy" id="154538"/>
    <lineage>
        <taxon>Eukaryota</taxon>
        <taxon>Fungi</taxon>
        <taxon>Dikarya</taxon>
        <taxon>Basidiomycota</taxon>
        <taxon>Agaricomycotina</taxon>
        <taxon>Agaricomycetes</taxon>
        <taxon>Polyporales</taxon>
        <taxon>Polyporaceae</taxon>
        <taxon>Trametes</taxon>
    </lineage>
</organism>
<reference evidence="1 2" key="1">
    <citation type="submission" date="2016-10" db="EMBL/GenBank/DDBJ databases">
        <title>Genome sequence of the basidiomycete white-rot fungus Trametes pubescens.</title>
        <authorList>
            <person name="Makela M.R."/>
            <person name="Granchi Z."/>
            <person name="Peng M."/>
            <person name="De Vries R.P."/>
            <person name="Grigoriev I."/>
            <person name="Riley R."/>
            <person name="Hilden K."/>
        </authorList>
    </citation>
    <scope>NUCLEOTIDE SEQUENCE [LARGE SCALE GENOMIC DNA]</scope>
    <source>
        <strain evidence="1 2">FBCC735</strain>
    </source>
</reference>
<dbReference type="Proteomes" id="UP000184267">
    <property type="component" value="Unassembled WGS sequence"/>
</dbReference>
<sequence length="152" mass="15420">MVDAGRAVPAKDGIRALASTLTQSTISLVRVRVPGHQDGLDGNGVEPEHGAEVVHHLACLGVQGLTEVAAISAVLLLGVVLWVTRPDDVEMGEAGASSGAIEREGREGPNIVVAGGYLLVGHNDNSDGGEDNCRGCVCCGDGRAGVSESVTV</sequence>